<feature type="compositionally biased region" description="Low complexity" evidence="1">
    <location>
        <begin position="214"/>
        <end position="347"/>
    </location>
</feature>
<dbReference type="EMBL" id="LR796938">
    <property type="protein sequence ID" value="CAB4176185.1"/>
    <property type="molecule type" value="Genomic_DNA"/>
</dbReference>
<evidence type="ECO:0000256" key="1">
    <source>
        <dbReference type="SAM" id="MobiDB-lite"/>
    </source>
</evidence>
<dbReference type="EMBL" id="LR797011">
    <property type="protein sequence ID" value="CAB4181588.1"/>
    <property type="molecule type" value="Genomic_DNA"/>
</dbReference>
<reference evidence="6" key="1">
    <citation type="submission" date="2020-05" db="EMBL/GenBank/DDBJ databases">
        <authorList>
            <person name="Chiriac C."/>
            <person name="Salcher M."/>
            <person name="Ghai R."/>
            <person name="Kavagutti S V."/>
        </authorList>
    </citation>
    <scope>NUCLEOTIDE SEQUENCE</scope>
</reference>
<evidence type="ECO:0000313" key="5">
    <source>
        <dbReference type="EMBL" id="CAB4210483.1"/>
    </source>
</evidence>
<evidence type="ECO:0000313" key="4">
    <source>
        <dbReference type="EMBL" id="CAB4198752.1"/>
    </source>
</evidence>
<feature type="compositionally biased region" description="Polar residues" evidence="1">
    <location>
        <begin position="13"/>
        <end position="23"/>
    </location>
</feature>
<name>A0A6J7XGZ2_9CAUD</name>
<protein>
    <submittedName>
        <fullName evidence="6">Uncharacterized protein</fullName>
    </submittedName>
</protein>
<organism evidence="6">
    <name type="scientific">uncultured Caudovirales phage</name>
    <dbReference type="NCBI Taxonomy" id="2100421"/>
    <lineage>
        <taxon>Viruses</taxon>
        <taxon>Duplodnaviria</taxon>
        <taxon>Heunggongvirae</taxon>
        <taxon>Uroviricota</taxon>
        <taxon>Caudoviricetes</taxon>
        <taxon>Peduoviridae</taxon>
        <taxon>Maltschvirus</taxon>
        <taxon>Maltschvirus maltsch</taxon>
    </lineage>
</organism>
<feature type="region of interest" description="Disordered" evidence="1">
    <location>
        <begin position="213"/>
        <end position="347"/>
    </location>
</feature>
<sequence>MPFRREQVAKGADTTSNSSVSATFPNTMQNGSIILLAWIGNGDPVNSALTPTDSIGNTYIKVLSKAVVSFFDLEIWYAKNKSSAANTITVTDTNAAVNTAVIVEEWTGADSTTVVDASNSNSGTVSPLTPGSASNVISDALIWVAGVDFTAASDFTLSGSLSNLTQQQLGITSSVGIGSAVVASKGSYNDGFTCTTSTAWACAQVIIRKKPEGTTTSSSSISSTSSSISSTSSSTSSTSFSASSISTSSTSSSLSTSSTSSSTSSTSSSISSTSSSSTSASTSISSTSSSISSTSMSSTSQSSTSASTSISSTSSSYSSTSSSISSTSFSQSSTSFSSTSSSSSTSTTAIPKNLIYSYQDSLTLPTSNAVDIDADTNKNVQNVAIDDGDYMIQYGSEYMIQEYKKKWINNTDVPSFTWKGRTTYDTRISPLVFQIYNVGGVGARVTANKATGTGTSSVSATYPSTPTAGNLLIAAVGADSRNGVNAISGWTSVVNDIPTGGIELELFYKVSAGTEGLVSVTNGIPTSMTLAIYEYSGTSATPLDQFGQSGLGFGSTQVQSTGTTPTTTQASELVFAAVNWPSVTQTYSSSTNGFTSLDSVGSHLFTLDKIVSTTGTYQTSVTVTGTNGTSNGVIATFKIGVNSWETLAVINKLPPDTDYQITVTKSTNATNYYDSNNIVTFRVYQQVL</sequence>
<gene>
    <name evidence="3" type="ORF">UFOVP1075_51</name>
    <name evidence="4" type="ORF">UFOVP1312_43</name>
    <name evidence="5" type="ORF">UFOVP1426_15</name>
    <name evidence="6" type="ORF">UFOVP1522_8</name>
    <name evidence="2" type="ORF">UFOVP989_15</name>
</gene>
<evidence type="ECO:0000313" key="2">
    <source>
        <dbReference type="EMBL" id="CAB4176185.1"/>
    </source>
</evidence>
<accession>A0A6J7XGZ2</accession>
<evidence type="ECO:0000313" key="3">
    <source>
        <dbReference type="EMBL" id="CAB4181588.1"/>
    </source>
</evidence>
<proteinExistence type="predicted"/>
<dbReference type="EMBL" id="LR798372">
    <property type="protein sequence ID" value="CAB5227156.1"/>
    <property type="molecule type" value="Genomic_DNA"/>
</dbReference>
<evidence type="ECO:0000313" key="6">
    <source>
        <dbReference type="EMBL" id="CAB5227156.1"/>
    </source>
</evidence>
<dbReference type="EMBL" id="LR797263">
    <property type="protein sequence ID" value="CAB4198752.1"/>
    <property type="molecule type" value="Genomic_DNA"/>
</dbReference>
<dbReference type="EMBL" id="LR797370">
    <property type="protein sequence ID" value="CAB4210483.1"/>
    <property type="molecule type" value="Genomic_DNA"/>
</dbReference>
<feature type="region of interest" description="Disordered" evidence="1">
    <location>
        <begin position="1"/>
        <end position="23"/>
    </location>
</feature>